<gene>
    <name evidence="2" type="ORF">HYALB_00002157</name>
</gene>
<evidence type="ECO:0000259" key="1">
    <source>
        <dbReference type="PROSITE" id="PS50097"/>
    </source>
</evidence>
<dbReference type="PANTHER" id="PTHR47843:SF5">
    <property type="entry name" value="BTB_POZ DOMAIN PROTEIN"/>
    <property type="match status" value="1"/>
</dbReference>
<dbReference type="EMBL" id="CAJVRM010000184">
    <property type="protein sequence ID" value="CAG8976641.1"/>
    <property type="molecule type" value="Genomic_DNA"/>
</dbReference>
<dbReference type="OrthoDB" id="6359816at2759"/>
<evidence type="ECO:0000313" key="3">
    <source>
        <dbReference type="Proteomes" id="UP000701801"/>
    </source>
</evidence>
<dbReference type="AlphaFoldDB" id="A0A9N9LSA9"/>
<name>A0A9N9LSA9_9HELO</name>
<dbReference type="PANTHER" id="PTHR47843">
    <property type="entry name" value="BTB DOMAIN-CONTAINING PROTEIN-RELATED"/>
    <property type="match status" value="1"/>
</dbReference>
<sequence>MSLLSTISSLRSDDKYTDLEIRCQGKVFNVHKAIVCKQVEFFAACVDGNFQESQTGVIEMKEDIPEIVDYYTVKTKTPAVETSESTIDLDRSELLLHSYMYTIADKYMVEKLCAIAAQRFKSAIWKAGEKDLHTFTSVLKAVFEGSPEDDRVFKDLCIAFSCEWYRKLGEREDFRNFCRANGDVCLEILDKQSALKELAFKSCAEAAKQSIAPCQKCNPPQFPAFHFGDSQNNVRAPRSTNIFGPPEGLGTRNGTSIFLRTT</sequence>
<dbReference type="InterPro" id="IPR011333">
    <property type="entry name" value="SKP1/BTB/POZ_sf"/>
</dbReference>
<accession>A0A9N9LSA9</accession>
<evidence type="ECO:0000313" key="2">
    <source>
        <dbReference type="EMBL" id="CAG8976641.1"/>
    </source>
</evidence>
<feature type="domain" description="BTB" evidence="1">
    <location>
        <begin position="17"/>
        <end position="89"/>
    </location>
</feature>
<dbReference type="PROSITE" id="PS50097">
    <property type="entry name" value="BTB"/>
    <property type="match status" value="1"/>
</dbReference>
<keyword evidence="3" id="KW-1185">Reference proteome</keyword>
<dbReference type="Proteomes" id="UP000701801">
    <property type="component" value="Unassembled WGS sequence"/>
</dbReference>
<comment type="caution">
    <text evidence="2">The sequence shown here is derived from an EMBL/GenBank/DDBJ whole genome shotgun (WGS) entry which is preliminary data.</text>
</comment>
<organism evidence="2 3">
    <name type="scientific">Hymenoscyphus albidus</name>
    <dbReference type="NCBI Taxonomy" id="595503"/>
    <lineage>
        <taxon>Eukaryota</taxon>
        <taxon>Fungi</taxon>
        <taxon>Dikarya</taxon>
        <taxon>Ascomycota</taxon>
        <taxon>Pezizomycotina</taxon>
        <taxon>Leotiomycetes</taxon>
        <taxon>Helotiales</taxon>
        <taxon>Helotiaceae</taxon>
        <taxon>Hymenoscyphus</taxon>
    </lineage>
</organism>
<reference evidence="2" key="1">
    <citation type="submission" date="2021-07" db="EMBL/GenBank/DDBJ databases">
        <authorList>
            <person name="Durling M."/>
        </authorList>
    </citation>
    <scope>NUCLEOTIDE SEQUENCE</scope>
</reference>
<protein>
    <recommendedName>
        <fullName evidence="1">BTB domain-containing protein</fullName>
    </recommendedName>
</protein>
<dbReference type="Pfam" id="PF00651">
    <property type="entry name" value="BTB"/>
    <property type="match status" value="1"/>
</dbReference>
<dbReference type="CDD" id="cd18186">
    <property type="entry name" value="BTB_POZ_ZBTB_KLHL-like"/>
    <property type="match status" value="1"/>
</dbReference>
<dbReference type="Gene3D" id="3.30.710.10">
    <property type="entry name" value="Potassium Channel Kv1.1, Chain A"/>
    <property type="match status" value="1"/>
</dbReference>
<proteinExistence type="predicted"/>
<dbReference type="InterPro" id="IPR000210">
    <property type="entry name" value="BTB/POZ_dom"/>
</dbReference>
<dbReference type="SUPFAM" id="SSF54695">
    <property type="entry name" value="POZ domain"/>
    <property type="match status" value="1"/>
</dbReference>